<evidence type="ECO:0000313" key="2">
    <source>
        <dbReference type="EMBL" id="KAF6225140.1"/>
    </source>
</evidence>
<comment type="caution">
    <text evidence="2">The sequence shown here is derived from an EMBL/GenBank/DDBJ whole genome shotgun (WGS) entry which is preliminary data.</text>
</comment>
<protein>
    <submittedName>
        <fullName evidence="2">Uncharacterized protein</fullName>
    </submittedName>
</protein>
<name>A0A8H6FE86_9LECA</name>
<gene>
    <name evidence="2" type="ORF">HO133_010337</name>
</gene>
<dbReference type="AlphaFoldDB" id="A0A8H6FE86"/>
<feature type="region of interest" description="Disordered" evidence="1">
    <location>
        <begin position="1"/>
        <end position="151"/>
    </location>
</feature>
<accession>A0A8H6FE86</accession>
<dbReference type="Proteomes" id="UP000593566">
    <property type="component" value="Unassembled WGS sequence"/>
</dbReference>
<dbReference type="RefSeq" id="XP_037154007.1">
    <property type="nucleotide sequence ID" value="XM_037301190.1"/>
</dbReference>
<dbReference type="EMBL" id="JACCJB010000008">
    <property type="protein sequence ID" value="KAF6225140.1"/>
    <property type="molecule type" value="Genomic_DNA"/>
</dbReference>
<feature type="compositionally biased region" description="Gly residues" evidence="1">
    <location>
        <begin position="142"/>
        <end position="151"/>
    </location>
</feature>
<reference evidence="2 3" key="1">
    <citation type="journal article" date="2020" name="Genomics">
        <title>Complete, high-quality genomes from long-read metagenomic sequencing of two wolf lichen thalli reveals enigmatic genome architecture.</title>
        <authorList>
            <person name="McKenzie S.K."/>
            <person name="Walston R.F."/>
            <person name="Allen J.L."/>
        </authorList>
    </citation>
    <scope>NUCLEOTIDE SEQUENCE [LARGE SCALE GENOMIC DNA]</scope>
    <source>
        <strain evidence="2">WasteWater1</strain>
    </source>
</reference>
<evidence type="ECO:0000256" key="1">
    <source>
        <dbReference type="SAM" id="MobiDB-lite"/>
    </source>
</evidence>
<keyword evidence="3" id="KW-1185">Reference proteome</keyword>
<proteinExistence type="predicted"/>
<dbReference type="GeneID" id="59338728"/>
<organism evidence="2 3">
    <name type="scientific">Letharia lupina</name>
    <dbReference type="NCBI Taxonomy" id="560253"/>
    <lineage>
        <taxon>Eukaryota</taxon>
        <taxon>Fungi</taxon>
        <taxon>Dikarya</taxon>
        <taxon>Ascomycota</taxon>
        <taxon>Pezizomycotina</taxon>
        <taxon>Lecanoromycetes</taxon>
        <taxon>OSLEUM clade</taxon>
        <taxon>Lecanoromycetidae</taxon>
        <taxon>Lecanorales</taxon>
        <taxon>Lecanorineae</taxon>
        <taxon>Parmeliaceae</taxon>
        <taxon>Letharia</taxon>
    </lineage>
</organism>
<sequence length="151" mass="15640">MTKRRNATDVSKPPSKPKLSTEVTKIANAITGVAKNPLVEKRKPTTKPKPAKTQNNNNTTTADDVNAASTAVPTAPDVLAIEPPPPVKRTPRPATMKPAAATGAPSGGATGVAKGKKPILARTPPEQQHGGRAKIGRPEFRYGGGDRGAGR</sequence>
<evidence type="ECO:0000313" key="3">
    <source>
        <dbReference type="Proteomes" id="UP000593566"/>
    </source>
</evidence>
<feature type="compositionally biased region" description="Low complexity" evidence="1">
    <location>
        <begin position="51"/>
        <end position="71"/>
    </location>
</feature>